<reference evidence="7 8" key="1">
    <citation type="submission" date="2019-09" db="EMBL/GenBank/DDBJ databases">
        <authorList>
            <person name="Brejova B."/>
        </authorList>
    </citation>
    <scope>NUCLEOTIDE SEQUENCE [LARGE SCALE GENOMIC DNA]</scope>
</reference>
<evidence type="ECO:0000256" key="4">
    <source>
        <dbReference type="SAM" id="MobiDB-lite"/>
    </source>
</evidence>
<evidence type="ECO:0000256" key="3">
    <source>
        <dbReference type="ARBA" id="ARBA00022835"/>
    </source>
</evidence>
<feature type="compositionally biased region" description="Gly residues" evidence="4">
    <location>
        <begin position="216"/>
        <end position="237"/>
    </location>
</feature>
<dbReference type="PANTHER" id="PTHR12686">
    <property type="entry name" value="3'-5' EXORIBONUCLEASE CSL4-RELATED"/>
    <property type="match status" value="1"/>
</dbReference>
<feature type="region of interest" description="Disordered" evidence="4">
    <location>
        <begin position="216"/>
        <end position="245"/>
    </location>
</feature>
<evidence type="ECO:0000256" key="2">
    <source>
        <dbReference type="ARBA" id="ARBA00022490"/>
    </source>
</evidence>
<evidence type="ECO:0000259" key="6">
    <source>
        <dbReference type="Pfam" id="PF21551"/>
    </source>
</evidence>
<dbReference type="EMBL" id="CABVLU010000001">
    <property type="protein sequence ID" value="VVT43708.1"/>
    <property type="molecule type" value="Genomic_DNA"/>
</dbReference>
<keyword evidence="2" id="KW-0963">Cytoplasm</keyword>
<name>A0A5E8AY80_9ASCO</name>
<dbReference type="Gene3D" id="2.40.50.880">
    <property type="match status" value="1"/>
</dbReference>
<dbReference type="SUPFAM" id="SSF50249">
    <property type="entry name" value="Nucleic acid-binding proteins"/>
    <property type="match status" value="1"/>
</dbReference>
<dbReference type="InterPro" id="IPR048626">
    <property type="entry name" value="CSL4_N"/>
</dbReference>
<feature type="domain" description="Exosome complex component CSL4 N-terminal" evidence="6">
    <location>
        <begin position="9"/>
        <end position="61"/>
    </location>
</feature>
<dbReference type="GeneID" id="43578933"/>
<dbReference type="Gene3D" id="2.40.50.140">
    <property type="entry name" value="Nucleic acid-binding proteins"/>
    <property type="match status" value="2"/>
</dbReference>
<gene>
    <name evidence="7" type="ORF">SAPINGB_P000109</name>
</gene>
<evidence type="ECO:0000313" key="8">
    <source>
        <dbReference type="Proteomes" id="UP000398389"/>
    </source>
</evidence>
<dbReference type="GO" id="GO:0006396">
    <property type="term" value="P:RNA processing"/>
    <property type="evidence" value="ECO:0007669"/>
    <property type="project" value="InterPro"/>
</dbReference>
<evidence type="ECO:0000313" key="7">
    <source>
        <dbReference type="EMBL" id="VVT43708.1"/>
    </source>
</evidence>
<feature type="domain" description="Exosome complex component CSL4 C-terminal" evidence="5">
    <location>
        <begin position="123"/>
        <end position="152"/>
    </location>
</feature>
<dbReference type="GO" id="GO:0005730">
    <property type="term" value="C:nucleolus"/>
    <property type="evidence" value="ECO:0007669"/>
    <property type="project" value="UniProtKB-SubCell"/>
</dbReference>
<dbReference type="OrthoDB" id="440760at2759"/>
<keyword evidence="8" id="KW-1185">Reference proteome</keyword>
<sequence>MAIPGYVVPGQIICPVFEKVDPQSSAVRKYVPGHGVALAPAPGNPNAVTLAATLVGRVAIEPLAEDPSTGPSSTHKKMTVHTFQVSVQDKFYSPATLLQYAQNTNTANNQSKVPLTRQGVDVLPAVGSVVLARVTKLALRQAAVEILAVEHSPTESALPTPFQPDSVPVSAESGAGLNGLARGTVPRSNVSSAASWEKAVALLGGAHGGEGSFGGGAGGGAAGGEGGGSGSGGGANGGSTEVGEGFGGVIRVQDVRMTERDKVKMAESFRPGDIVRATVISLGDGTNYYLSTARNDLGVVLARSVAGERMYPVDWETMRAPRTGEVERRKCAKPFSA</sequence>
<protein>
    <submittedName>
        <fullName evidence="7">Uncharacterized protein</fullName>
    </submittedName>
</protein>
<dbReference type="RefSeq" id="XP_031850724.1">
    <property type="nucleotide sequence ID" value="XM_031994833.1"/>
</dbReference>
<comment type="subcellular location">
    <subcellularLocation>
        <location evidence="1">Nucleus</location>
        <location evidence="1">Nucleolus</location>
    </subcellularLocation>
</comment>
<feature type="region of interest" description="Disordered" evidence="4">
    <location>
        <begin position="153"/>
        <end position="184"/>
    </location>
</feature>
<dbReference type="Proteomes" id="UP000398389">
    <property type="component" value="Unassembled WGS sequence"/>
</dbReference>
<proteinExistence type="predicted"/>
<evidence type="ECO:0000259" key="5">
    <source>
        <dbReference type="Pfam" id="PF10447"/>
    </source>
</evidence>
<keyword evidence="3" id="KW-0271">Exosome</keyword>
<dbReference type="PANTHER" id="PTHR12686:SF8">
    <property type="entry name" value="EXOSOME COMPLEX COMPONENT CSL4"/>
    <property type="match status" value="1"/>
</dbReference>
<feature type="domain" description="Exosome complex component CSL4 C-terminal" evidence="5">
    <location>
        <begin position="238"/>
        <end position="282"/>
    </location>
</feature>
<dbReference type="InterPro" id="IPR039771">
    <property type="entry name" value="Csl4"/>
</dbReference>
<dbReference type="GO" id="GO:0000176">
    <property type="term" value="C:nuclear exosome (RNase complex)"/>
    <property type="evidence" value="ECO:0007669"/>
    <property type="project" value="TreeGrafter"/>
</dbReference>
<dbReference type="InterPro" id="IPR019495">
    <property type="entry name" value="EXOSC1_C"/>
</dbReference>
<organism evidence="7 8">
    <name type="scientific">Magnusiomyces paraingens</name>
    <dbReference type="NCBI Taxonomy" id="2606893"/>
    <lineage>
        <taxon>Eukaryota</taxon>
        <taxon>Fungi</taxon>
        <taxon>Dikarya</taxon>
        <taxon>Ascomycota</taxon>
        <taxon>Saccharomycotina</taxon>
        <taxon>Dipodascomycetes</taxon>
        <taxon>Dipodascales</taxon>
        <taxon>Dipodascaceae</taxon>
        <taxon>Magnusiomyces</taxon>
    </lineage>
</organism>
<dbReference type="Pfam" id="PF10447">
    <property type="entry name" value="EXOSC1"/>
    <property type="match status" value="2"/>
</dbReference>
<evidence type="ECO:0000256" key="1">
    <source>
        <dbReference type="ARBA" id="ARBA00004604"/>
    </source>
</evidence>
<dbReference type="GO" id="GO:0003723">
    <property type="term" value="F:RNA binding"/>
    <property type="evidence" value="ECO:0007669"/>
    <property type="project" value="InterPro"/>
</dbReference>
<accession>A0A5E8AY80</accession>
<dbReference type="GO" id="GO:0005737">
    <property type="term" value="C:cytoplasm"/>
    <property type="evidence" value="ECO:0007669"/>
    <property type="project" value="TreeGrafter"/>
</dbReference>
<dbReference type="InterPro" id="IPR012340">
    <property type="entry name" value="NA-bd_OB-fold"/>
</dbReference>
<dbReference type="AlphaFoldDB" id="A0A5E8AY80"/>
<dbReference type="Pfam" id="PF21551">
    <property type="entry name" value="CSL4_N"/>
    <property type="match status" value="1"/>
</dbReference>